<dbReference type="RefSeq" id="WP_205009549.1">
    <property type="nucleotide sequence ID" value="NZ_JAFBEH010000017.1"/>
</dbReference>
<dbReference type="Pfam" id="PF09966">
    <property type="entry name" value="DUF2200"/>
    <property type="match status" value="1"/>
</dbReference>
<organism evidence="1 2">
    <name type="scientific">Streptococcus loxodontisalivarius</name>
    <dbReference type="NCBI Taxonomy" id="1349415"/>
    <lineage>
        <taxon>Bacteria</taxon>
        <taxon>Bacillati</taxon>
        <taxon>Bacillota</taxon>
        <taxon>Bacilli</taxon>
        <taxon>Lactobacillales</taxon>
        <taxon>Streptococcaceae</taxon>
        <taxon>Streptococcus</taxon>
    </lineage>
</organism>
<comment type="caution">
    <text evidence="1">The sequence shown here is derived from an EMBL/GenBank/DDBJ whole genome shotgun (WGS) entry which is preliminary data.</text>
</comment>
<accession>A0ABS2PT70</accession>
<dbReference type="EMBL" id="JAFBEH010000017">
    <property type="protein sequence ID" value="MBM7642709.1"/>
    <property type="molecule type" value="Genomic_DNA"/>
</dbReference>
<protein>
    <recommendedName>
        <fullName evidence="3">DUF2200 domain-containing protein</fullName>
    </recommendedName>
</protein>
<dbReference type="Proteomes" id="UP000697472">
    <property type="component" value="Unassembled WGS sequence"/>
</dbReference>
<dbReference type="Gene3D" id="1.10.8.290">
    <property type="entry name" value="uncharacterized protein sp1917 domain"/>
    <property type="match status" value="1"/>
</dbReference>
<keyword evidence="2" id="KW-1185">Reference proteome</keyword>
<reference evidence="1 2" key="1">
    <citation type="submission" date="2021-01" db="EMBL/GenBank/DDBJ databases">
        <title>Genomic Encyclopedia of Type Strains, Phase IV (KMG-IV): sequencing the most valuable type-strain genomes for metagenomic binning, comparative biology and taxonomic classification.</title>
        <authorList>
            <person name="Goeker M."/>
        </authorList>
    </citation>
    <scope>NUCLEOTIDE SEQUENCE [LARGE SCALE GENOMIC DNA]</scope>
    <source>
        <strain evidence="1 2">DSM 27382</strain>
    </source>
</reference>
<evidence type="ECO:0000313" key="1">
    <source>
        <dbReference type="EMBL" id="MBM7642709.1"/>
    </source>
</evidence>
<dbReference type="InterPro" id="IPR023204">
    <property type="entry name" value="SP1917_dom_sf"/>
</dbReference>
<gene>
    <name evidence="1" type="ORF">JOC28_001006</name>
</gene>
<dbReference type="PIRSF" id="PIRSF033199">
    <property type="entry name" value="UCP033199"/>
    <property type="match status" value="1"/>
</dbReference>
<evidence type="ECO:0008006" key="3">
    <source>
        <dbReference type="Google" id="ProtNLM"/>
    </source>
</evidence>
<dbReference type="InterPro" id="IPR014580">
    <property type="entry name" value="UCP033199"/>
</dbReference>
<sequence>MTHRIYGMTFANVYKALLAKAERKGRTAQEVHQLTAWLTGYSPEEIEDYLSSEITYGDFFRKAPALNPNRVNITGKICGVQIETIEDPLMQDIRRLDRLVDWLAKGKSLEAIYDKYQ</sequence>
<proteinExistence type="predicted"/>
<evidence type="ECO:0000313" key="2">
    <source>
        <dbReference type="Proteomes" id="UP000697472"/>
    </source>
</evidence>
<name>A0ABS2PT70_9STRE</name>